<dbReference type="Pfam" id="PF00089">
    <property type="entry name" value="Trypsin"/>
    <property type="match status" value="1"/>
</dbReference>
<dbReference type="InterPro" id="IPR043504">
    <property type="entry name" value="Peptidase_S1_PA_chymotrypsin"/>
</dbReference>
<sequence length="119" mass="13627">AHCFYFEYCVYSIPDDLTIGIADHDQSNGEDDIVEVTQDVTDIEKVIKHPQYNCGTQDYDFALIKLSNPLIFNEKNQLRPVCLPENDLKTYEKELGTVTGWGILDYESYSQPDILNEVS</sequence>
<proteinExistence type="predicted"/>
<organism evidence="3 4">
    <name type="scientific">Meganyctiphanes norvegica</name>
    <name type="common">Northern krill</name>
    <name type="synonym">Thysanopoda norvegica</name>
    <dbReference type="NCBI Taxonomy" id="48144"/>
    <lineage>
        <taxon>Eukaryota</taxon>
        <taxon>Metazoa</taxon>
        <taxon>Ecdysozoa</taxon>
        <taxon>Arthropoda</taxon>
        <taxon>Crustacea</taxon>
        <taxon>Multicrustacea</taxon>
        <taxon>Malacostraca</taxon>
        <taxon>Eumalacostraca</taxon>
        <taxon>Eucarida</taxon>
        <taxon>Euphausiacea</taxon>
        <taxon>Euphausiidae</taxon>
        <taxon>Meganyctiphanes</taxon>
    </lineage>
</organism>
<dbReference type="Gene3D" id="2.40.10.10">
    <property type="entry name" value="Trypsin-like serine proteases"/>
    <property type="match status" value="1"/>
</dbReference>
<accession>A0AAV2Q071</accession>
<keyword evidence="4" id="KW-1185">Reference proteome</keyword>
<dbReference type="Proteomes" id="UP001497623">
    <property type="component" value="Unassembled WGS sequence"/>
</dbReference>
<dbReference type="PROSITE" id="PS50240">
    <property type="entry name" value="TRYPSIN_DOM"/>
    <property type="match status" value="1"/>
</dbReference>
<dbReference type="InterPro" id="IPR009003">
    <property type="entry name" value="Peptidase_S1_PA"/>
</dbReference>
<dbReference type="SUPFAM" id="SSF50494">
    <property type="entry name" value="Trypsin-like serine proteases"/>
    <property type="match status" value="1"/>
</dbReference>
<dbReference type="GO" id="GO:0004252">
    <property type="term" value="F:serine-type endopeptidase activity"/>
    <property type="evidence" value="ECO:0007669"/>
    <property type="project" value="InterPro"/>
</dbReference>
<evidence type="ECO:0000313" key="3">
    <source>
        <dbReference type="EMBL" id="CAL4067277.1"/>
    </source>
</evidence>
<feature type="non-terminal residue" evidence="3">
    <location>
        <position position="119"/>
    </location>
</feature>
<feature type="non-terminal residue" evidence="3">
    <location>
        <position position="1"/>
    </location>
</feature>
<name>A0AAV2Q071_MEGNR</name>
<dbReference type="GO" id="GO:0006508">
    <property type="term" value="P:proteolysis"/>
    <property type="evidence" value="ECO:0007669"/>
    <property type="project" value="InterPro"/>
</dbReference>
<dbReference type="EMBL" id="CAXKWB010002610">
    <property type="protein sequence ID" value="CAL4067277.1"/>
    <property type="molecule type" value="Genomic_DNA"/>
</dbReference>
<evidence type="ECO:0000313" key="4">
    <source>
        <dbReference type="Proteomes" id="UP001497623"/>
    </source>
</evidence>
<reference evidence="3 4" key="1">
    <citation type="submission" date="2024-05" db="EMBL/GenBank/DDBJ databases">
        <authorList>
            <person name="Wallberg A."/>
        </authorList>
    </citation>
    <scope>NUCLEOTIDE SEQUENCE [LARGE SCALE GENOMIC DNA]</scope>
</reference>
<dbReference type="PANTHER" id="PTHR24252:SF7">
    <property type="entry name" value="HYALIN"/>
    <property type="match status" value="1"/>
</dbReference>
<evidence type="ECO:0000256" key="1">
    <source>
        <dbReference type="ARBA" id="ARBA00023157"/>
    </source>
</evidence>
<comment type="caution">
    <text evidence="3">The sequence shown here is derived from an EMBL/GenBank/DDBJ whole genome shotgun (WGS) entry which is preliminary data.</text>
</comment>
<evidence type="ECO:0000259" key="2">
    <source>
        <dbReference type="PROSITE" id="PS50240"/>
    </source>
</evidence>
<dbReference type="PANTHER" id="PTHR24252">
    <property type="entry name" value="ACROSIN-RELATED"/>
    <property type="match status" value="1"/>
</dbReference>
<gene>
    <name evidence="3" type="ORF">MNOR_LOCUS6353</name>
</gene>
<feature type="domain" description="Peptidase S1" evidence="2">
    <location>
        <begin position="1"/>
        <end position="119"/>
    </location>
</feature>
<dbReference type="InterPro" id="IPR001254">
    <property type="entry name" value="Trypsin_dom"/>
</dbReference>
<dbReference type="AlphaFoldDB" id="A0AAV2Q071"/>
<keyword evidence="1" id="KW-1015">Disulfide bond</keyword>
<protein>
    <recommendedName>
        <fullName evidence="2">Peptidase S1 domain-containing protein</fullName>
    </recommendedName>
</protein>